<gene>
    <name evidence="8" type="ORF">CYMTET_42893</name>
</gene>
<feature type="transmembrane region" description="Helical" evidence="6">
    <location>
        <begin position="416"/>
        <end position="440"/>
    </location>
</feature>
<keyword evidence="2 6" id="KW-0812">Transmembrane</keyword>
<dbReference type="SUPFAM" id="SSF81324">
    <property type="entry name" value="Voltage-gated potassium channels"/>
    <property type="match status" value="1"/>
</dbReference>
<dbReference type="Pfam" id="PF00520">
    <property type="entry name" value="Ion_trans"/>
    <property type="match status" value="1"/>
</dbReference>
<feature type="domain" description="Ion transport" evidence="7">
    <location>
        <begin position="339"/>
        <end position="578"/>
    </location>
</feature>
<keyword evidence="4 6" id="KW-0472">Membrane</keyword>
<dbReference type="GO" id="GO:0042391">
    <property type="term" value="P:regulation of membrane potential"/>
    <property type="evidence" value="ECO:0007669"/>
    <property type="project" value="TreeGrafter"/>
</dbReference>
<evidence type="ECO:0000313" key="8">
    <source>
        <dbReference type="EMBL" id="KAK3247612.1"/>
    </source>
</evidence>
<dbReference type="PANTHER" id="PTHR10217:SF435">
    <property type="entry name" value="POTASSIUM VOLTAGE-GATED CHANNEL PROTEIN EAG"/>
    <property type="match status" value="1"/>
</dbReference>
<dbReference type="InterPro" id="IPR003938">
    <property type="entry name" value="K_chnl_volt-dep_EAG/ELK/ERG"/>
</dbReference>
<name>A0AAE0F170_9CHLO</name>
<evidence type="ECO:0000256" key="6">
    <source>
        <dbReference type="SAM" id="Phobius"/>
    </source>
</evidence>
<dbReference type="Proteomes" id="UP001190700">
    <property type="component" value="Unassembled WGS sequence"/>
</dbReference>
<dbReference type="AlphaFoldDB" id="A0AAE0F170"/>
<dbReference type="PRINTS" id="PR01463">
    <property type="entry name" value="EAGCHANLFMLY"/>
</dbReference>
<accession>A0AAE0F170</accession>
<evidence type="ECO:0000256" key="3">
    <source>
        <dbReference type="ARBA" id="ARBA00022989"/>
    </source>
</evidence>
<evidence type="ECO:0000256" key="1">
    <source>
        <dbReference type="ARBA" id="ARBA00004141"/>
    </source>
</evidence>
<comment type="subcellular location">
    <subcellularLocation>
        <location evidence="1">Membrane</location>
        <topology evidence="1">Multi-pass membrane protein</topology>
    </subcellularLocation>
</comment>
<proteinExistence type="predicted"/>
<sequence length="589" mass="66352">MAQHSLSQKHGQACSAGSTHPLRFLQVASSLSVQQTVNERRGELECRLETCLAEVDVATTLRILLRLLRFFNSDISQSSRGQLPSWKQKSIQLACTSCRSTLELLEASIQDGACTHQAQYGDMPNSVRSPTTAPKTMPPGLKSANRPPKSMLRRNMLKAKLEELSRFCEETSVCTPSFRATRSSHTGVHDDDDFPEISVQPATWKPGLPKLERTYASWFREESTPRVRGPRYVEGRDPSTKSEGDKSIIDAALQGMAKPFKHVRISLFSKKLDQMKVHGATRISESISNLGTSDGPKSLDLGMKVLQTVNVQGTRASLDLGVGHCWHYFQLHPLGLTHRLWDGITFCVLVFLLFYLPVRVAFVDDGSDREQEIDFIISVVFVIDIVVNFMTGVVLFDADKEEEYISFSFRDIWIKYSQGWLFIDLVSVLPWSELFSFIIAGHNSWGKVPSFFKLIRLTRLLKVLKVAEGGELFKMLMQFIPATIRQLLKLGYGVALLAHYVACCWHYIAVEQNNQGKATWMGIYFEKEADDVDFAERYVTSLYWSLTTITTVGYGDVLPYTKLEKMFSVTIMYLGVSVSSVMVSKLNTL</sequence>
<comment type="caution">
    <text evidence="8">The sequence shown here is derived from an EMBL/GenBank/DDBJ whole genome shotgun (WGS) entry which is preliminary data.</text>
</comment>
<dbReference type="GO" id="GO:0005886">
    <property type="term" value="C:plasma membrane"/>
    <property type="evidence" value="ECO:0007669"/>
    <property type="project" value="TreeGrafter"/>
</dbReference>
<feature type="region of interest" description="Disordered" evidence="5">
    <location>
        <begin position="121"/>
        <end position="148"/>
    </location>
</feature>
<feature type="transmembrane region" description="Helical" evidence="6">
    <location>
        <begin position="340"/>
        <end position="363"/>
    </location>
</feature>
<dbReference type="InterPro" id="IPR005821">
    <property type="entry name" value="Ion_trans_dom"/>
</dbReference>
<dbReference type="PANTHER" id="PTHR10217">
    <property type="entry name" value="VOLTAGE AND LIGAND GATED POTASSIUM CHANNEL"/>
    <property type="match status" value="1"/>
</dbReference>
<evidence type="ECO:0000259" key="7">
    <source>
        <dbReference type="Pfam" id="PF00520"/>
    </source>
</evidence>
<feature type="transmembrane region" description="Helical" evidence="6">
    <location>
        <begin position="566"/>
        <end position="584"/>
    </location>
</feature>
<keyword evidence="9" id="KW-1185">Reference proteome</keyword>
<dbReference type="Gene3D" id="1.10.287.70">
    <property type="match status" value="1"/>
</dbReference>
<evidence type="ECO:0000256" key="2">
    <source>
        <dbReference type="ARBA" id="ARBA00022692"/>
    </source>
</evidence>
<reference evidence="8 9" key="1">
    <citation type="journal article" date="2015" name="Genome Biol. Evol.">
        <title>Comparative Genomics of a Bacterivorous Green Alga Reveals Evolutionary Causalities and Consequences of Phago-Mixotrophic Mode of Nutrition.</title>
        <authorList>
            <person name="Burns J.A."/>
            <person name="Paasch A."/>
            <person name="Narechania A."/>
            <person name="Kim E."/>
        </authorList>
    </citation>
    <scope>NUCLEOTIDE SEQUENCE [LARGE SCALE GENOMIC DNA]</scope>
    <source>
        <strain evidence="8 9">PLY_AMNH</strain>
    </source>
</reference>
<evidence type="ECO:0000256" key="4">
    <source>
        <dbReference type="ARBA" id="ARBA00023136"/>
    </source>
</evidence>
<protein>
    <recommendedName>
        <fullName evidence="7">Ion transport domain-containing protein</fullName>
    </recommendedName>
</protein>
<feature type="transmembrane region" description="Helical" evidence="6">
    <location>
        <begin position="375"/>
        <end position="396"/>
    </location>
</feature>
<organism evidence="8 9">
    <name type="scientific">Cymbomonas tetramitiformis</name>
    <dbReference type="NCBI Taxonomy" id="36881"/>
    <lineage>
        <taxon>Eukaryota</taxon>
        <taxon>Viridiplantae</taxon>
        <taxon>Chlorophyta</taxon>
        <taxon>Pyramimonadophyceae</taxon>
        <taxon>Pyramimonadales</taxon>
        <taxon>Pyramimonadaceae</taxon>
        <taxon>Cymbomonas</taxon>
    </lineage>
</organism>
<dbReference type="InterPro" id="IPR050818">
    <property type="entry name" value="KCNH_animal-type"/>
</dbReference>
<dbReference type="GO" id="GO:0005249">
    <property type="term" value="F:voltage-gated potassium channel activity"/>
    <property type="evidence" value="ECO:0007669"/>
    <property type="project" value="InterPro"/>
</dbReference>
<keyword evidence="3 6" id="KW-1133">Transmembrane helix</keyword>
<dbReference type="EMBL" id="LGRX02028800">
    <property type="protein sequence ID" value="KAK3247612.1"/>
    <property type="molecule type" value="Genomic_DNA"/>
</dbReference>
<evidence type="ECO:0000313" key="9">
    <source>
        <dbReference type="Proteomes" id="UP001190700"/>
    </source>
</evidence>
<evidence type="ECO:0000256" key="5">
    <source>
        <dbReference type="SAM" id="MobiDB-lite"/>
    </source>
</evidence>
<feature type="transmembrane region" description="Helical" evidence="6">
    <location>
        <begin position="487"/>
        <end position="508"/>
    </location>
</feature>
<feature type="non-terminal residue" evidence="8">
    <location>
        <position position="589"/>
    </location>
</feature>